<feature type="region of interest" description="Disordered" evidence="1">
    <location>
        <begin position="1"/>
        <end position="88"/>
    </location>
</feature>
<evidence type="ECO:0000313" key="4">
    <source>
        <dbReference type="Proteomes" id="UP001165063"/>
    </source>
</evidence>
<organism evidence="3 4">
    <name type="scientific">Ambrosiozyma monospora</name>
    <name type="common">Yeast</name>
    <name type="synonym">Endomycopsis monosporus</name>
    <dbReference type="NCBI Taxonomy" id="43982"/>
    <lineage>
        <taxon>Eukaryota</taxon>
        <taxon>Fungi</taxon>
        <taxon>Dikarya</taxon>
        <taxon>Ascomycota</taxon>
        <taxon>Saccharomycotina</taxon>
        <taxon>Pichiomycetes</taxon>
        <taxon>Pichiales</taxon>
        <taxon>Pichiaceae</taxon>
        <taxon>Ambrosiozyma</taxon>
    </lineage>
</organism>
<evidence type="ECO:0000256" key="1">
    <source>
        <dbReference type="SAM" id="MobiDB-lite"/>
    </source>
</evidence>
<feature type="domain" description="VWFA" evidence="2">
    <location>
        <begin position="205"/>
        <end position="393"/>
    </location>
</feature>
<dbReference type="PROSITE" id="PS50234">
    <property type="entry name" value="VWFA"/>
    <property type="match status" value="1"/>
</dbReference>
<dbReference type="Proteomes" id="UP001165063">
    <property type="component" value="Unassembled WGS sequence"/>
</dbReference>
<reference evidence="3" key="1">
    <citation type="submission" date="2023-04" db="EMBL/GenBank/DDBJ databases">
        <title>Ambrosiozyma monospora NBRC 1965.</title>
        <authorList>
            <person name="Ichikawa N."/>
            <person name="Sato H."/>
            <person name="Tonouchi N."/>
        </authorList>
    </citation>
    <scope>NUCLEOTIDE SEQUENCE</scope>
    <source>
        <strain evidence="3">NBRC 1965</strain>
    </source>
</reference>
<dbReference type="InterPro" id="IPR002035">
    <property type="entry name" value="VWF_A"/>
</dbReference>
<proteinExistence type="predicted"/>
<dbReference type="AlphaFoldDB" id="A0A9W7DH30"/>
<comment type="caution">
    <text evidence="3">The sequence shown here is derived from an EMBL/GenBank/DDBJ whole genome shotgun (WGS) entry which is preliminary data.</text>
</comment>
<feature type="compositionally biased region" description="Low complexity" evidence="1">
    <location>
        <begin position="21"/>
        <end position="77"/>
    </location>
</feature>
<gene>
    <name evidence="3" type="ORF">Amon01_000476100</name>
</gene>
<evidence type="ECO:0000313" key="3">
    <source>
        <dbReference type="EMBL" id="GMG37143.1"/>
    </source>
</evidence>
<name>A0A9W7DH30_AMBMO</name>
<keyword evidence="4" id="KW-1185">Reference proteome</keyword>
<dbReference type="SUPFAM" id="SSF53300">
    <property type="entry name" value="vWA-like"/>
    <property type="match status" value="1"/>
</dbReference>
<dbReference type="Gene3D" id="3.40.50.410">
    <property type="entry name" value="von Willebrand factor, type A domain"/>
    <property type="match status" value="1"/>
</dbReference>
<dbReference type="PANTHER" id="PTHR34706">
    <property type="entry name" value="SLR1338 PROTEIN"/>
    <property type="match status" value="1"/>
</dbReference>
<accession>A0A9W7DH30</accession>
<dbReference type="SUPFAM" id="SSF81995">
    <property type="entry name" value="beta-sandwich domain of Sec23/24"/>
    <property type="match status" value="1"/>
</dbReference>
<dbReference type="InterPro" id="IPR036465">
    <property type="entry name" value="vWFA_dom_sf"/>
</dbReference>
<protein>
    <submittedName>
        <fullName evidence="3">Unnamed protein product</fullName>
    </submittedName>
</protein>
<dbReference type="PANTHER" id="PTHR34706:SF2">
    <property type="entry name" value="RFEF"/>
    <property type="match status" value="1"/>
</dbReference>
<dbReference type="OrthoDB" id="2142040at2759"/>
<evidence type="ECO:0000259" key="2">
    <source>
        <dbReference type="PROSITE" id="PS50234"/>
    </source>
</evidence>
<dbReference type="EMBL" id="BSXU01002396">
    <property type="protein sequence ID" value="GMG37143.1"/>
    <property type="molecule type" value="Genomic_DNA"/>
</dbReference>
<sequence length="430" mass="49791">MAGYYSSLPPPLPPKDRQIDQNQNQYQYQSPPQSQQQYQYQGAQNGYGSPPPQYGGQQQQQQQQYYQQQQQQQYQGGMPPPRHETTLMPAPREDYAKLLPYTYLTLNILQNPELFKEYLISIGKKRKPLFGSTSKQEKQLVSQFSSRLVAEPGSRMKRYYWNDEDLMNVFLNDQCLPRIRRTACRFGLQGKEYLFYDLCQICLFDVYFYIDNSGSMGAGKRLEQLQTFLQLFIKVNPSTQPLRLRIMNNHAQIAELCLSQFGIDLNCITTEEQLDMVFNVMSIAGVTPLASQLYDLIIKPQILQKPYLVKPMLIVMFTDGAPYRDSKTLEDVILQTQSYLVSHGMPKKSVCYQIAQIGDDKDASDYLDFLDNNRMIGDVIDCTSPIEREMNQMARKNTELSNEINYVKKLLLGAIDMTYDSMDEIHHQVY</sequence>